<dbReference type="Proteomes" id="UP000031671">
    <property type="component" value="Unassembled WGS sequence"/>
</dbReference>
<protein>
    <submittedName>
        <fullName evidence="1">Uncharacterized protein</fullName>
    </submittedName>
</protein>
<dbReference type="Gene3D" id="3.40.190.10">
    <property type="entry name" value="Periplasmic binding protein-like II"/>
    <property type="match status" value="1"/>
</dbReference>
<comment type="caution">
    <text evidence="1">The sequence shown here is derived from an EMBL/GenBank/DDBJ whole genome shotgun (WGS) entry which is preliminary data.</text>
</comment>
<sequence>MVTPEHVKQNLIAHMDEHSVAHQLYSSIKSVEVNHQWVEVTLTHDDPVFLHAIADVHASIFLDNDAEPDYPYGTGAYHWEYRSKDHWSLVKNAQYFAVHGVLKRADFWHVTTSNKTSVGHLFEFEHIDDIANKADRSYSTMGTKALCFSHRLDFNTRLALSAFTNQVLNKHYTNDRELTSTILPNRKIRELESNDALNMSDIPTKLKVHVQNQEPIQLLWIELVNAGISIEYVETVAEADIWVNNFLFGADVLLDHYYWLMLSESACNMITPFKQRQWITEFQQTRASKSAFLNDIEDRYLEEKRLVPLWVKSVAFKSHDTLRGTDVDS</sequence>
<proteinExistence type="predicted"/>
<reference evidence="1 2" key="2">
    <citation type="submission" date="2015-01" db="EMBL/GenBank/DDBJ databases">
        <authorList>
            <consortium name="NBRP consortium"/>
            <person name="Sawabe T."/>
            <person name="Meirelles P."/>
            <person name="Feng G."/>
            <person name="Sayaka M."/>
            <person name="Hattori M."/>
            <person name="Ohkuma M."/>
        </authorList>
    </citation>
    <scope>NUCLEOTIDE SEQUENCE [LARGE SCALE GENOMIC DNA]</scope>
    <source>
        <strain evidence="2">JCM 19231</strain>
    </source>
</reference>
<gene>
    <name evidence="1" type="ORF">JCM19231_4731</name>
</gene>
<dbReference type="AlphaFoldDB" id="A0A0B8NZ80"/>
<keyword evidence="2" id="KW-1185">Reference proteome</keyword>
<dbReference type="EMBL" id="BBRZ01000135">
    <property type="protein sequence ID" value="GAM59266.1"/>
    <property type="molecule type" value="Genomic_DNA"/>
</dbReference>
<name>A0A0B8NZ80_9VIBR</name>
<dbReference type="SUPFAM" id="SSF53850">
    <property type="entry name" value="Periplasmic binding protein-like II"/>
    <property type="match status" value="1"/>
</dbReference>
<reference evidence="1 2" key="1">
    <citation type="submission" date="2015-01" db="EMBL/GenBank/DDBJ databases">
        <title>Vibrio sp. C1 JCM 19231 whole genome shotgun sequence.</title>
        <authorList>
            <person name="Sawabe T."/>
            <person name="Meirelles P."/>
            <person name="Feng G."/>
            <person name="Sayaka M."/>
            <person name="Hattori M."/>
            <person name="Ohkuma M."/>
        </authorList>
    </citation>
    <scope>NUCLEOTIDE SEQUENCE [LARGE SCALE GENOMIC DNA]</scope>
    <source>
        <strain evidence="2">JCM 19231</strain>
    </source>
</reference>
<evidence type="ECO:0000313" key="1">
    <source>
        <dbReference type="EMBL" id="GAM59266.1"/>
    </source>
</evidence>
<evidence type="ECO:0000313" key="2">
    <source>
        <dbReference type="Proteomes" id="UP000031671"/>
    </source>
</evidence>
<organism evidence="1 2">
    <name type="scientific">Vibrio ishigakensis</name>
    <dbReference type="NCBI Taxonomy" id="1481914"/>
    <lineage>
        <taxon>Bacteria</taxon>
        <taxon>Pseudomonadati</taxon>
        <taxon>Pseudomonadota</taxon>
        <taxon>Gammaproteobacteria</taxon>
        <taxon>Vibrionales</taxon>
        <taxon>Vibrionaceae</taxon>
        <taxon>Vibrio</taxon>
    </lineage>
</organism>
<accession>A0A0B8NZ80</accession>